<evidence type="ECO:0000313" key="1">
    <source>
        <dbReference type="EMBL" id="GBO38396.1"/>
    </source>
</evidence>
<proteinExistence type="predicted"/>
<name>A0A4Y2WNV9_ARAVE</name>
<protein>
    <submittedName>
        <fullName evidence="1">Uncharacterized protein</fullName>
    </submittedName>
</protein>
<feature type="non-terminal residue" evidence="1">
    <location>
        <position position="1"/>
    </location>
</feature>
<dbReference type="EMBL" id="BGPR01063110">
    <property type="protein sequence ID" value="GBO38396.1"/>
    <property type="molecule type" value="Genomic_DNA"/>
</dbReference>
<dbReference type="AlphaFoldDB" id="A0A4Y2WNV9"/>
<evidence type="ECO:0000313" key="2">
    <source>
        <dbReference type="Proteomes" id="UP000499080"/>
    </source>
</evidence>
<reference evidence="1 2" key="1">
    <citation type="journal article" date="2019" name="Sci. Rep.">
        <title>Orb-weaving spider Araneus ventricosus genome elucidates the spidroin gene catalogue.</title>
        <authorList>
            <person name="Kono N."/>
            <person name="Nakamura H."/>
            <person name="Ohtoshi R."/>
            <person name="Moran D.A.P."/>
            <person name="Shinohara A."/>
            <person name="Yoshida Y."/>
            <person name="Fujiwara M."/>
            <person name="Mori M."/>
            <person name="Tomita M."/>
            <person name="Arakawa K."/>
        </authorList>
    </citation>
    <scope>NUCLEOTIDE SEQUENCE [LARGE SCALE GENOMIC DNA]</scope>
</reference>
<keyword evidence="2" id="KW-1185">Reference proteome</keyword>
<comment type="caution">
    <text evidence="1">The sequence shown here is derived from an EMBL/GenBank/DDBJ whole genome shotgun (WGS) entry which is preliminary data.</text>
</comment>
<sequence>ADLDFDEEAVDMGCEYQQMKLSVQQTLEKNG</sequence>
<dbReference type="Proteomes" id="UP000499080">
    <property type="component" value="Unassembled WGS sequence"/>
</dbReference>
<accession>A0A4Y2WNV9</accession>
<gene>
    <name evidence="1" type="ORF">AVEN_191221_1</name>
</gene>
<organism evidence="1 2">
    <name type="scientific">Araneus ventricosus</name>
    <name type="common">Orbweaver spider</name>
    <name type="synonym">Epeira ventricosa</name>
    <dbReference type="NCBI Taxonomy" id="182803"/>
    <lineage>
        <taxon>Eukaryota</taxon>
        <taxon>Metazoa</taxon>
        <taxon>Ecdysozoa</taxon>
        <taxon>Arthropoda</taxon>
        <taxon>Chelicerata</taxon>
        <taxon>Arachnida</taxon>
        <taxon>Araneae</taxon>
        <taxon>Araneomorphae</taxon>
        <taxon>Entelegynae</taxon>
        <taxon>Araneoidea</taxon>
        <taxon>Araneidae</taxon>
        <taxon>Araneus</taxon>
    </lineage>
</organism>